<dbReference type="Proteomes" id="UP000774617">
    <property type="component" value="Unassembled WGS sequence"/>
</dbReference>
<sequence>MSPGALRVGVAADAKGSASMGRRGQGTMMCSHPTPARHIVMGRGGFSDSQLGSRPARVSRQQRSGSRMCDRAAHPRQICPMPLGLLGGRARSEPKQLARDKVFSGGGGGWATPAISLGLWLRRGIGQARVWRVGWSPVTGLTRGRGLEERARQAGRQAGRPAGPTAHRGSRQLLHKRGGPTAEVAARSDQQGPDPCSASANFHCDGSGSWQLADETARQLPASHHSRVSSSAAAAAAAAAAALSHLVLLRPSSVDSARGTRSRPLPVARRPA</sequence>
<comment type="caution">
    <text evidence="2">The sequence shown here is derived from an EMBL/GenBank/DDBJ whole genome shotgun (WGS) entry which is preliminary data.</text>
</comment>
<accession>A0ABQ8GNU6</accession>
<feature type="compositionally biased region" description="Low complexity" evidence="1">
    <location>
        <begin position="154"/>
        <end position="164"/>
    </location>
</feature>
<name>A0ABQ8GNU6_9PEZI</name>
<feature type="region of interest" description="Disordered" evidence="1">
    <location>
        <begin position="46"/>
        <end position="71"/>
    </location>
</feature>
<feature type="region of interest" description="Disordered" evidence="1">
    <location>
        <begin position="249"/>
        <end position="272"/>
    </location>
</feature>
<feature type="region of interest" description="Disordered" evidence="1">
    <location>
        <begin position="1"/>
        <end position="28"/>
    </location>
</feature>
<feature type="non-terminal residue" evidence="2">
    <location>
        <position position="272"/>
    </location>
</feature>
<gene>
    <name evidence="2" type="ORF">B0J12DRAFT_767041</name>
</gene>
<feature type="region of interest" description="Disordered" evidence="1">
    <location>
        <begin position="144"/>
        <end position="199"/>
    </location>
</feature>
<evidence type="ECO:0000256" key="1">
    <source>
        <dbReference type="SAM" id="MobiDB-lite"/>
    </source>
</evidence>
<organism evidence="2 3">
    <name type="scientific">Macrophomina phaseolina</name>
    <dbReference type="NCBI Taxonomy" id="35725"/>
    <lineage>
        <taxon>Eukaryota</taxon>
        <taxon>Fungi</taxon>
        <taxon>Dikarya</taxon>
        <taxon>Ascomycota</taxon>
        <taxon>Pezizomycotina</taxon>
        <taxon>Dothideomycetes</taxon>
        <taxon>Dothideomycetes incertae sedis</taxon>
        <taxon>Botryosphaeriales</taxon>
        <taxon>Botryosphaeriaceae</taxon>
        <taxon>Macrophomina</taxon>
    </lineage>
</organism>
<proteinExistence type="predicted"/>
<keyword evidence="3" id="KW-1185">Reference proteome</keyword>
<evidence type="ECO:0000313" key="2">
    <source>
        <dbReference type="EMBL" id="KAH7061435.1"/>
    </source>
</evidence>
<feature type="compositionally biased region" description="Basic residues" evidence="1">
    <location>
        <begin position="168"/>
        <end position="178"/>
    </location>
</feature>
<dbReference type="EMBL" id="JAGTJR010000004">
    <property type="protein sequence ID" value="KAH7061435.1"/>
    <property type="molecule type" value="Genomic_DNA"/>
</dbReference>
<evidence type="ECO:0000313" key="3">
    <source>
        <dbReference type="Proteomes" id="UP000774617"/>
    </source>
</evidence>
<protein>
    <submittedName>
        <fullName evidence="2">Uncharacterized protein</fullName>
    </submittedName>
</protein>
<reference evidence="2 3" key="1">
    <citation type="journal article" date="2021" name="Nat. Commun.">
        <title>Genetic determinants of endophytism in the Arabidopsis root mycobiome.</title>
        <authorList>
            <person name="Mesny F."/>
            <person name="Miyauchi S."/>
            <person name="Thiergart T."/>
            <person name="Pickel B."/>
            <person name="Atanasova L."/>
            <person name="Karlsson M."/>
            <person name="Huettel B."/>
            <person name="Barry K.W."/>
            <person name="Haridas S."/>
            <person name="Chen C."/>
            <person name="Bauer D."/>
            <person name="Andreopoulos W."/>
            <person name="Pangilinan J."/>
            <person name="LaButti K."/>
            <person name="Riley R."/>
            <person name="Lipzen A."/>
            <person name="Clum A."/>
            <person name="Drula E."/>
            <person name="Henrissat B."/>
            <person name="Kohler A."/>
            <person name="Grigoriev I.V."/>
            <person name="Martin F.M."/>
            <person name="Hacquard S."/>
        </authorList>
    </citation>
    <scope>NUCLEOTIDE SEQUENCE [LARGE SCALE GENOMIC DNA]</scope>
    <source>
        <strain evidence="2 3">MPI-SDFR-AT-0080</strain>
    </source>
</reference>